<accession>A0A0R3JT94</accession>
<dbReference type="SMART" id="SM00460">
    <property type="entry name" value="TGc"/>
    <property type="match status" value="1"/>
</dbReference>
<comment type="caution">
    <text evidence="3">The sequence shown here is derived from an EMBL/GenBank/DDBJ whole genome shotgun (WGS) entry which is preliminary data.</text>
</comment>
<feature type="signal peptide" evidence="1">
    <location>
        <begin position="1"/>
        <end position="23"/>
    </location>
</feature>
<evidence type="ECO:0000256" key="1">
    <source>
        <dbReference type="SAM" id="SignalP"/>
    </source>
</evidence>
<name>A0A0R3JT94_CALMK</name>
<dbReference type="Proteomes" id="UP000052015">
    <property type="component" value="Unassembled WGS sequence"/>
</dbReference>
<evidence type="ECO:0000313" key="3">
    <source>
        <dbReference type="EMBL" id="KRQ86737.1"/>
    </source>
</evidence>
<protein>
    <submittedName>
        <fullName evidence="3">Transglutaminase-like superfamily protein</fullName>
    </submittedName>
</protein>
<evidence type="ECO:0000313" key="4">
    <source>
        <dbReference type="Proteomes" id="UP000052015"/>
    </source>
</evidence>
<dbReference type="GO" id="GO:0005737">
    <property type="term" value="C:cytoplasm"/>
    <property type="evidence" value="ECO:0007669"/>
    <property type="project" value="TreeGrafter"/>
</dbReference>
<dbReference type="SUPFAM" id="SSF54001">
    <property type="entry name" value="Cysteine proteinases"/>
    <property type="match status" value="1"/>
</dbReference>
<proteinExistence type="predicted"/>
<sequence>MKKKVLILLLIFTCLLNINISAASNTYYNKYYNILKDGLLHKKTTIRLSGYDYSKFDLNGTVKGIMTKYKNAKYIVSEIRYVKKSRTLSYVYVKYKPAGYIANNKTELESILLNLIRTKTPTASIKINNYNSSYNFKDIVHSIDLSNSRYFLNGFSYKLYQLKTIPNQVIVDFSFKYIDLYGYKTPEAKYYNILKDGLLHKKTTIRLSGYDYSKFDLNGTVKGIMTKYKNAKYIVSEIRYVKKSRTLSYVYVKYKPAGYIANNKTELESILLNLIRTKTPTASIKINNYNSSYNFKDIVHSIDLSSSRYFLNGFSYKLYQLKTIPNQVIVDFSFKYVDLYEYKNPEARQIAKNKEELYAVIKDAIYNFKDRIDIKFSDTLLYENPGIVFDYIGKVLEDNGELYYLQSYGYLSLGPNVTVLIKYTFPLDVLFYKRKAVEDRAKEIIGSIIKEGMSDYEKEIAIHDYIVNNTKYDYQNVLSDTVPADSHNAYGALIKGIAVCDGYATAFNILLKMAGVENKMVFGYANGIPHTWNLVKLDGQWYHVDVTFDDPVVNGGAIDVLSYRYFNITDNQILLDHSFDRSKYPVSATIPYTKIPSK</sequence>
<dbReference type="RefSeq" id="WP_057978681.1">
    <property type="nucleotide sequence ID" value="NZ_LKHP01000007.1"/>
</dbReference>
<evidence type="ECO:0000259" key="2">
    <source>
        <dbReference type="SMART" id="SM00460"/>
    </source>
</evidence>
<dbReference type="STRING" id="908809.ABG79_01489"/>
<dbReference type="PATRIC" id="fig|908809.3.peg.1494"/>
<dbReference type="InterPro" id="IPR002931">
    <property type="entry name" value="Transglutaminase-like"/>
</dbReference>
<dbReference type="InterPro" id="IPR052557">
    <property type="entry name" value="CAP/Cytokinesis_protein"/>
</dbReference>
<dbReference type="EMBL" id="LKHP01000007">
    <property type="protein sequence ID" value="KRQ86737.1"/>
    <property type="molecule type" value="Genomic_DNA"/>
</dbReference>
<dbReference type="PANTHER" id="PTHR46333">
    <property type="entry name" value="CYTOKINESIS PROTEIN 3"/>
    <property type="match status" value="1"/>
</dbReference>
<reference evidence="3 4" key="1">
    <citation type="submission" date="2015-09" db="EMBL/GenBank/DDBJ databases">
        <title>Draft genome sequence of a Caloramator mitchellensis, a moderate thermophile from the Great Artesian Basin of Australia.</title>
        <authorList>
            <person name="Patel B.K."/>
        </authorList>
    </citation>
    <scope>NUCLEOTIDE SEQUENCE [LARGE SCALE GENOMIC DNA]</scope>
    <source>
        <strain evidence="3 4">VF08</strain>
    </source>
</reference>
<dbReference type="OrthoDB" id="9788327at2"/>
<feature type="chain" id="PRO_5006441592" evidence="1">
    <location>
        <begin position="24"/>
        <end position="598"/>
    </location>
</feature>
<keyword evidence="4" id="KW-1185">Reference proteome</keyword>
<dbReference type="Pfam" id="PF01841">
    <property type="entry name" value="Transglut_core"/>
    <property type="match status" value="1"/>
</dbReference>
<gene>
    <name evidence="3" type="ORF">ABG79_01489</name>
</gene>
<dbReference type="PANTHER" id="PTHR46333:SF2">
    <property type="entry name" value="CYTOKINESIS PROTEIN 3"/>
    <property type="match status" value="1"/>
</dbReference>
<dbReference type="AlphaFoldDB" id="A0A0R3JT94"/>
<dbReference type="Gene3D" id="3.10.620.30">
    <property type="match status" value="1"/>
</dbReference>
<keyword evidence="1" id="KW-0732">Signal</keyword>
<dbReference type="InterPro" id="IPR038765">
    <property type="entry name" value="Papain-like_cys_pep_sf"/>
</dbReference>
<organism evidence="3 4">
    <name type="scientific">Caloramator mitchellensis</name>
    <dbReference type="NCBI Taxonomy" id="908809"/>
    <lineage>
        <taxon>Bacteria</taxon>
        <taxon>Bacillati</taxon>
        <taxon>Bacillota</taxon>
        <taxon>Clostridia</taxon>
        <taxon>Eubacteriales</taxon>
        <taxon>Clostridiaceae</taxon>
        <taxon>Caloramator</taxon>
    </lineage>
</organism>
<feature type="domain" description="Transglutaminase-like" evidence="2">
    <location>
        <begin position="492"/>
        <end position="548"/>
    </location>
</feature>